<name>W0HT01_9GAMM</name>
<keyword evidence="3" id="KW-0238">DNA-binding</keyword>
<dbReference type="Pfam" id="PF03466">
    <property type="entry name" value="LysR_substrate"/>
    <property type="match status" value="1"/>
</dbReference>
<dbReference type="PROSITE" id="PS50931">
    <property type="entry name" value="HTH_LYSR"/>
    <property type="match status" value="1"/>
</dbReference>
<evidence type="ECO:0000313" key="6">
    <source>
        <dbReference type="EMBL" id="AHF75647.1"/>
    </source>
</evidence>
<dbReference type="InterPro" id="IPR036388">
    <property type="entry name" value="WH-like_DNA-bd_sf"/>
</dbReference>
<dbReference type="Proteomes" id="UP000019028">
    <property type="component" value="Chromosome"/>
</dbReference>
<dbReference type="Pfam" id="PF00126">
    <property type="entry name" value="HTH_1"/>
    <property type="match status" value="1"/>
</dbReference>
<dbReference type="InterPro" id="IPR005119">
    <property type="entry name" value="LysR_subst-bd"/>
</dbReference>
<dbReference type="OrthoDB" id="8713720at2"/>
<proteinExistence type="inferred from homology"/>
<dbReference type="SUPFAM" id="SSF46785">
    <property type="entry name" value="Winged helix' DNA-binding domain"/>
    <property type="match status" value="1"/>
</dbReference>
<keyword evidence="2" id="KW-0805">Transcription regulation</keyword>
<dbReference type="GO" id="GO:0003700">
    <property type="term" value="F:DNA-binding transcription factor activity"/>
    <property type="evidence" value="ECO:0007669"/>
    <property type="project" value="InterPro"/>
</dbReference>
<evidence type="ECO:0000256" key="3">
    <source>
        <dbReference type="ARBA" id="ARBA00023125"/>
    </source>
</evidence>
<dbReference type="GO" id="GO:0003677">
    <property type="term" value="F:DNA binding"/>
    <property type="evidence" value="ECO:0007669"/>
    <property type="project" value="UniProtKB-KW"/>
</dbReference>
<organism evidence="6 7">
    <name type="scientific">Sodalis praecaptivus</name>
    <dbReference type="NCBI Taxonomy" id="1239307"/>
    <lineage>
        <taxon>Bacteria</taxon>
        <taxon>Pseudomonadati</taxon>
        <taxon>Pseudomonadota</taxon>
        <taxon>Gammaproteobacteria</taxon>
        <taxon>Enterobacterales</taxon>
        <taxon>Bruguierivoracaceae</taxon>
        <taxon>Sodalis</taxon>
    </lineage>
</organism>
<evidence type="ECO:0000256" key="1">
    <source>
        <dbReference type="ARBA" id="ARBA00009437"/>
    </source>
</evidence>
<dbReference type="AlphaFoldDB" id="W0HT01"/>
<sequence length="306" mass="33835">MNEPWARLPALSLKQMQYFVTLARLRHFTDTAHRLAISQPALSSALRQIETVLGGKLINRSAQSVTLTERGALLLPYAERLLNVAQNSFEDMHAIMRTGGGGRLRIGLVPSVGALLFPALTDWMAAHYPAVAMEFLDNTNDGLVAAVANGSLDIGIGILDSTVPAEIETLVLQEDHFVAVIHRDDPLAAQPHLPWRLLTPRDIALFHKGNSNLLMMAMIESHRLTLRLRYRVDFLETLYGLARARLAVAIVPKLYTHLLNDPALRVIALQQPVVERKVVLMRRRGAPPPPPMDGCISGLISLLARR</sequence>
<dbReference type="RefSeq" id="WP_025420777.1">
    <property type="nucleotide sequence ID" value="NZ_CP006569.1"/>
</dbReference>
<dbReference type="SUPFAM" id="SSF53850">
    <property type="entry name" value="Periplasmic binding protein-like II"/>
    <property type="match status" value="1"/>
</dbReference>
<protein>
    <submittedName>
        <fullName evidence="6">LysR family transcriptional regulator</fullName>
    </submittedName>
</protein>
<keyword evidence="4" id="KW-0804">Transcription</keyword>
<dbReference type="HOGENOM" id="CLU_039613_6_0_6"/>
<dbReference type="FunFam" id="1.10.10.10:FF:000001">
    <property type="entry name" value="LysR family transcriptional regulator"/>
    <property type="match status" value="1"/>
</dbReference>
<dbReference type="InterPro" id="IPR036390">
    <property type="entry name" value="WH_DNA-bd_sf"/>
</dbReference>
<dbReference type="PATRIC" id="fig|1239307.3.peg.590"/>
<reference evidence="6 7" key="1">
    <citation type="journal article" date="2014" name="Genome Biol. Evol.">
        <title>Genome degeneration and adaptation in a nascent stage of symbiosis.</title>
        <authorList>
            <person name="Oakeson K.F."/>
            <person name="Gil R."/>
            <person name="Clayton A.L."/>
            <person name="Dunn D.M."/>
            <person name="von Niederhausern A.C."/>
            <person name="Hamil C."/>
            <person name="Aoyagi A."/>
            <person name="Duval B."/>
            <person name="Baca A."/>
            <person name="Silva F.J."/>
            <person name="Vallier A."/>
            <person name="Jackson D.G."/>
            <person name="Latorre A."/>
            <person name="Weiss R.B."/>
            <person name="Heddi A."/>
            <person name="Moya A."/>
            <person name="Dale C."/>
        </authorList>
    </citation>
    <scope>NUCLEOTIDE SEQUENCE [LARGE SCALE GENOMIC DNA]</scope>
    <source>
        <strain evidence="6 7">HS1</strain>
    </source>
</reference>
<evidence type="ECO:0000256" key="4">
    <source>
        <dbReference type="ARBA" id="ARBA00023163"/>
    </source>
</evidence>
<dbReference type="InterPro" id="IPR000847">
    <property type="entry name" value="LysR_HTH_N"/>
</dbReference>
<comment type="similarity">
    <text evidence="1">Belongs to the LysR transcriptional regulatory family.</text>
</comment>
<accession>W0HT01</accession>
<dbReference type="EMBL" id="CP006569">
    <property type="protein sequence ID" value="AHF75647.1"/>
    <property type="molecule type" value="Genomic_DNA"/>
</dbReference>
<dbReference type="KEGG" id="sod:Sant_0551"/>
<evidence type="ECO:0000313" key="7">
    <source>
        <dbReference type="Proteomes" id="UP000019028"/>
    </source>
</evidence>
<evidence type="ECO:0000259" key="5">
    <source>
        <dbReference type="PROSITE" id="PS50931"/>
    </source>
</evidence>
<evidence type="ECO:0000256" key="2">
    <source>
        <dbReference type="ARBA" id="ARBA00023015"/>
    </source>
</evidence>
<feature type="domain" description="HTH lysR-type" evidence="5">
    <location>
        <begin position="11"/>
        <end position="68"/>
    </location>
</feature>
<dbReference type="GO" id="GO:0005829">
    <property type="term" value="C:cytosol"/>
    <property type="evidence" value="ECO:0007669"/>
    <property type="project" value="TreeGrafter"/>
</dbReference>
<gene>
    <name evidence="6" type="ORF">Sant_0551</name>
</gene>
<dbReference type="Gene3D" id="1.10.10.10">
    <property type="entry name" value="Winged helix-like DNA-binding domain superfamily/Winged helix DNA-binding domain"/>
    <property type="match status" value="1"/>
</dbReference>
<dbReference type="PANTHER" id="PTHR30419">
    <property type="entry name" value="HTH-TYPE TRANSCRIPTIONAL REGULATOR YBHD"/>
    <property type="match status" value="1"/>
</dbReference>
<keyword evidence="7" id="KW-1185">Reference proteome</keyword>
<dbReference type="Gene3D" id="3.40.190.290">
    <property type="match status" value="1"/>
</dbReference>
<dbReference type="InterPro" id="IPR050950">
    <property type="entry name" value="HTH-type_LysR_regulators"/>
</dbReference>
<dbReference type="PRINTS" id="PR00039">
    <property type="entry name" value="HTHLYSR"/>
</dbReference>